<dbReference type="PANTHER" id="PTHR43649:SF17">
    <property type="entry name" value="ABC TRANSPORTER SOLUTE BINDING PROTEIN-SUGAR TRANSPORT"/>
    <property type="match status" value="1"/>
</dbReference>
<proteinExistence type="predicted"/>
<keyword evidence="3" id="KW-1185">Reference proteome</keyword>
<name>A0ABQ1YT24_9BACL</name>
<evidence type="ECO:0000259" key="1">
    <source>
        <dbReference type="Pfam" id="PF12010"/>
    </source>
</evidence>
<dbReference type="Pfam" id="PF12010">
    <property type="entry name" value="DUF3502"/>
    <property type="match status" value="1"/>
</dbReference>
<dbReference type="InterPro" id="IPR006059">
    <property type="entry name" value="SBP"/>
</dbReference>
<accession>A0ABQ1YT24</accession>
<comment type="caution">
    <text evidence="2">The sequence shown here is derived from an EMBL/GenBank/DDBJ whole genome shotgun (WGS) entry which is preliminary data.</text>
</comment>
<evidence type="ECO:0000313" key="3">
    <source>
        <dbReference type="Proteomes" id="UP000659344"/>
    </source>
</evidence>
<dbReference type="Gene3D" id="3.40.190.10">
    <property type="entry name" value="Periplasmic binding protein-like II"/>
    <property type="match status" value="2"/>
</dbReference>
<dbReference type="InterPro" id="IPR050490">
    <property type="entry name" value="Bact_solute-bd_prot1"/>
</dbReference>
<gene>
    <name evidence="2" type="ORF">GCM10008013_41150</name>
</gene>
<dbReference type="SUPFAM" id="SSF53850">
    <property type="entry name" value="Periplasmic binding protein-like II"/>
    <property type="match status" value="1"/>
</dbReference>
<protein>
    <submittedName>
        <fullName evidence="2">ABC transporter substrate-binding protein</fullName>
    </submittedName>
</protein>
<sequence>MSLLLTACSTNGNNNAANSKTDTNTGTYGEETYHAIMAIPLLQGEPKDMQLVEDELNKLVKEKINVSLDLIPISIGNWTQQTNLMLSSGEKLDLLLTGTGTYASQAATGKIIPIDELLKGPGKGVAEALGEKYISATKISGKVYGVSSIHDLAQNYSYAMRKDLVDKYKIDTTDIKTLDDVEKVLQIIKENEPNLTPIVPGGAGSSVSMLVGYNQYDLLGDGVGVLMDRNELKVTNLYESSEYKAFLTKFHDWYTKGYILRDAATNQIVPNQLVKAGKVFSYLTNGKPGFDAQESRAAGMEMVSAELNGPTVSTNDVTGFMWAIARNSENAEKAMEVLNLFYTDKEVINLINWGIEGKHYQKVKGDIIDFAPGVDATNTGYMPNWDWLTGNTYLSYIYKGGDPEIWEKTKEFNDTASPAKALGFIFNIEPVKNEYTAIMNVTNQYKVGLESGTLDPEVVLPQFIEKLKEAGIDKVIAEKQKQLDEWAQANNVK</sequence>
<feature type="domain" description="DUF3502" evidence="1">
    <location>
        <begin position="421"/>
        <end position="487"/>
    </location>
</feature>
<reference evidence="3" key="1">
    <citation type="journal article" date="2019" name="Int. J. Syst. Evol. Microbiol.">
        <title>The Global Catalogue of Microorganisms (GCM) 10K type strain sequencing project: providing services to taxonomists for standard genome sequencing and annotation.</title>
        <authorList>
            <consortium name="The Broad Institute Genomics Platform"/>
            <consortium name="The Broad Institute Genome Sequencing Center for Infectious Disease"/>
            <person name="Wu L."/>
            <person name="Ma J."/>
        </authorList>
    </citation>
    <scope>NUCLEOTIDE SEQUENCE [LARGE SCALE GENOMIC DNA]</scope>
    <source>
        <strain evidence="3">CGMCC 1.12769</strain>
    </source>
</reference>
<dbReference type="InterPro" id="IPR022627">
    <property type="entry name" value="DUF3502"/>
</dbReference>
<organism evidence="2 3">
    <name type="scientific">Paenibacillus segetis</name>
    <dbReference type="NCBI Taxonomy" id="1325360"/>
    <lineage>
        <taxon>Bacteria</taxon>
        <taxon>Bacillati</taxon>
        <taxon>Bacillota</taxon>
        <taxon>Bacilli</taxon>
        <taxon>Bacillales</taxon>
        <taxon>Paenibacillaceae</taxon>
        <taxon>Paenibacillus</taxon>
    </lineage>
</organism>
<evidence type="ECO:0000313" key="2">
    <source>
        <dbReference type="EMBL" id="GGH35061.1"/>
    </source>
</evidence>
<dbReference type="PANTHER" id="PTHR43649">
    <property type="entry name" value="ARABINOSE-BINDING PROTEIN-RELATED"/>
    <property type="match status" value="1"/>
</dbReference>
<dbReference type="Proteomes" id="UP000659344">
    <property type="component" value="Unassembled WGS sequence"/>
</dbReference>
<dbReference type="EMBL" id="BMFT01000003">
    <property type="protein sequence ID" value="GGH35061.1"/>
    <property type="molecule type" value="Genomic_DNA"/>
</dbReference>
<dbReference type="Pfam" id="PF01547">
    <property type="entry name" value="SBP_bac_1"/>
    <property type="match status" value="1"/>
</dbReference>
<dbReference type="RefSeq" id="WP_229753598.1">
    <property type="nucleotide sequence ID" value="NZ_BMFT01000003.1"/>
</dbReference>